<reference evidence="1 2" key="1">
    <citation type="journal article" date="2018" name="Front. Plant Sci.">
        <title>Red Clover (Trifolium pratense) and Zigzag Clover (T. medium) - A Picture of Genomic Similarities and Differences.</title>
        <authorList>
            <person name="Dluhosova J."/>
            <person name="Istvanek J."/>
            <person name="Nedelnik J."/>
            <person name="Repkova J."/>
        </authorList>
    </citation>
    <scope>NUCLEOTIDE SEQUENCE [LARGE SCALE GENOMIC DNA]</scope>
    <source>
        <strain evidence="2">cv. 10/8</strain>
        <tissue evidence="1">Leaf</tissue>
    </source>
</reference>
<evidence type="ECO:0000313" key="2">
    <source>
        <dbReference type="Proteomes" id="UP000265520"/>
    </source>
</evidence>
<name>A0A392R6L8_9FABA</name>
<protein>
    <submittedName>
        <fullName evidence="1">Uncharacterized protein</fullName>
    </submittedName>
</protein>
<dbReference type="EMBL" id="LXQA010187595">
    <property type="protein sequence ID" value="MCI31506.1"/>
    <property type="molecule type" value="Genomic_DNA"/>
</dbReference>
<accession>A0A392R6L8</accession>
<proteinExistence type="predicted"/>
<dbReference type="Proteomes" id="UP000265520">
    <property type="component" value="Unassembled WGS sequence"/>
</dbReference>
<keyword evidence="2" id="KW-1185">Reference proteome</keyword>
<sequence>MHNPNRQGAELPGQ</sequence>
<evidence type="ECO:0000313" key="1">
    <source>
        <dbReference type="EMBL" id="MCI31506.1"/>
    </source>
</evidence>
<feature type="non-terminal residue" evidence="1">
    <location>
        <position position="14"/>
    </location>
</feature>
<comment type="caution">
    <text evidence="1">The sequence shown here is derived from an EMBL/GenBank/DDBJ whole genome shotgun (WGS) entry which is preliminary data.</text>
</comment>
<organism evidence="1 2">
    <name type="scientific">Trifolium medium</name>
    <dbReference type="NCBI Taxonomy" id="97028"/>
    <lineage>
        <taxon>Eukaryota</taxon>
        <taxon>Viridiplantae</taxon>
        <taxon>Streptophyta</taxon>
        <taxon>Embryophyta</taxon>
        <taxon>Tracheophyta</taxon>
        <taxon>Spermatophyta</taxon>
        <taxon>Magnoliopsida</taxon>
        <taxon>eudicotyledons</taxon>
        <taxon>Gunneridae</taxon>
        <taxon>Pentapetalae</taxon>
        <taxon>rosids</taxon>
        <taxon>fabids</taxon>
        <taxon>Fabales</taxon>
        <taxon>Fabaceae</taxon>
        <taxon>Papilionoideae</taxon>
        <taxon>50 kb inversion clade</taxon>
        <taxon>NPAAA clade</taxon>
        <taxon>Hologalegina</taxon>
        <taxon>IRL clade</taxon>
        <taxon>Trifolieae</taxon>
        <taxon>Trifolium</taxon>
    </lineage>
</organism>